<evidence type="ECO:0000256" key="14">
    <source>
        <dbReference type="SAM" id="SignalP"/>
    </source>
</evidence>
<keyword evidence="8" id="KW-0204">Cytolysis</keyword>
<dbReference type="EC" id="3.1.1.32" evidence="4"/>
<feature type="domain" description="Lipase" evidence="15">
    <location>
        <begin position="68"/>
        <end position="346"/>
    </location>
</feature>
<dbReference type="RefSeq" id="XP_015190537.1">
    <property type="nucleotide sequence ID" value="XM_015335051.1"/>
</dbReference>
<dbReference type="InterPro" id="IPR002334">
    <property type="entry name" value="Allerg_PlipaseA1"/>
</dbReference>
<evidence type="ECO:0000256" key="2">
    <source>
        <dbReference type="ARBA" id="ARBA00004613"/>
    </source>
</evidence>
<evidence type="ECO:0000256" key="11">
    <source>
        <dbReference type="ARBA" id="ARBA00023157"/>
    </source>
</evidence>
<evidence type="ECO:0000256" key="3">
    <source>
        <dbReference type="ARBA" id="ARBA00010701"/>
    </source>
</evidence>
<keyword evidence="14" id="KW-0732">Signal</keyword>
<comment type="catalytic activity">
    <reaction evidence="1">
        <text>a 1,2-diacyl-sn-glycero-3-phosphocholine + H2O = a 2-acyl-sn-glycero-3-phosphocholine + a fatty acid + H(+)</text>
        <dbReference type="Rhea" id="RHEA:18689"/>
        <dbReference type="ChEBI" id="CHEBI:15377"/>
        <dbReference type="ChEBI" id="CHEBI:15378"/>
        <dbReference type="ChEBI" id="CHEBI:28868"/>
        <dbReference type="ChEBI" id="CHEBI:57643"/>
        <dbReference type="ChEBI" id="CHEBI:57875"/>
        <dbReference type="EC" id="3.1.1.32"/>
    </reaction>
</comment>
<comment type="subcellular location">
    <subcellularLocation>
        <location evidence="2">Secreted</location>
    </subcellularLocation>
</comment>
<name>A0ABM1JDJ9_POLDO</name>
<dbReference type="Gene3D" id="3.40.50.1820">
    <property type="entry name" value="alpha/beta hydrolase"/>
    <property type="match status" value="1"/>
</dbReference>
<keyword evidence="6" id="KW-0354">Hemolysis</keyword>
<comment type="similarity">
    <text evidence="3 13">Belongs to the AB hydrolase superfamily. Lipase family.</text>
</comment>
<dbReference type="GeneID" id="107074035"/>
<keyword evidence="16" id="KW-1185">Reference proteome</keyword>
<feature type="chain" id="PRO_5045939164" description="phospholipase A1" evidence="14">
    <location>
        <begin position="18"/>
        <end position="354"/>
    </location>
</feature>
<keyword evidence="10" id="KW-0443">Lipid metabolism</keyword>
<evidence type="ECO:0000256" key="7">
    <source>
        <dbReference type="ARBA" id="ARBA00022801"/>
    </source>
</evidence>
<accession>A0ABM1JDJ9</accession>
<protein>
    <recommendedName>
        <fullName evidence="4">phospholipase A1</fullName>
        <ecNumber evidence="4">3.1.1.32</ecNumber>
    </recommendedName>
</protein>
<evidence type="ECO:0000256" key="4">
    <source>
        <dbReference type="ARBA" id="ARBA00013179"/>
    </source>
</evidence>
<keyword evidence="11" id="KW-1015">Disulfide bond</keyword>
<keyword evidence="5" id="KW-0964">Secreted</keyword>
<reference evidence="17" key="1">
    <citation type="submission" date="2025-08" db="UniProtKB">
        <authorList>
            <consortium name="RefSeq"/>
        </authorList>
    </citation>
    <scope>IDENTIFICATION</scope>
    <source>
        <tissue evidence="17">Whole body</tissue>
    </source>
</reference>
<dbReference type="CDD" id="cd00707">
    <property type="entry name" value="Pancreat_lipase_like"/>
    <property type="match status" value="1"/>
</dbReference>
<dbReference type="Proteomes" id="UP000694924">
    <property type="component" value="Unplaced"/>
</dbReference>
<evidence type="ECO:0000259" key="15">
    <source>
        <dbReference type="Pfam" id="PF00151"/>
    </source>
</evidence>
<dbReference type="InterPro" id="IPR033906">
    <property type="entry name" value="Lipase_N"/>
</dbReference>
<evidence type="ECO:0000256" key="12">
    <source>
        <dbReference type="ARBA" id="ARBA00046143"/>
    </source>
</evidence>
<proteinExistence type="inferred from homology"/>
<dbReference type="PANTHER" id="PTHR11610:SF173">
    <property type="entry name" value="LIPASE DOMAIN-CONTAINING PROTEIN-RELATED"/>
    <property type="match status" value="1"/>
</dbReference>
<evidence type="ECO:0000256" key="8">
    <source>
        <dbReference type="ARBA" id="ARBA00022852"/>
    </source>
</evidence>
<evidence type="ECO:0000256" key="6">
    <source>
        <dbReference type="ARBA" id="ARBA00022735"/>
    </source>
</evidence>
<feature type="signal peptide" evidence="14">
    <location>
        <begin position="1"/>
        <end position="17"/>
    </location>
</feature>
<comment type="function">
    <text evidence="12">Catalyzes the hydrolysis of phosphatidylcholine with phospholipase A1 activity. May act as an allergen and induce hemolytic activity.</text>
</comment>
<dbReference type="SUPFAM" id="SSF53474">
    <property type="entry name" value="alpha/beta-Hydrolases"/>
    <property type="match status" value="1"/>
</dbReference>
<evidence type="ECO:0000256" key="1">
    <source>
        <dbReference type="ARBA" id="ARBA00000111"/>
    </source>
</evidence>
<keyword evidence="7" id="KW-0378">Hydrolase</keyword>
<evidence type="ECO:0000313" key="17">
    <source>
        <dbReference type="RefSeq" id="XP_015190537.1"/>
    </source>
</evidence>
<dbReference type="PRINTS" id="PR00821">
    <property type="entry name" value="TAGLIPASE"/>
</dbReference>
<dbReference type="PRINTS" id="PR00825">
    <property type="entry name" value="DOLALLERGEN"/>
</dbReference>
<evidence type="ECO:0000256" key="9">
    <source>
        <dbReference type="ARBA" id="ARBA00022963"/>
    </source>
</evidence>
<evidence type="ECO:0000256" key="13">
    <source>
        <dbReference type="RuleBase" id="RU004262"/>
    </source>
</evidence>
<sequence>MQSYSLIGFAFFCVATGLSIPEDTENQVQFGLKDIELLGKLHVFDDDFNLVSLAMKIMDEDENESEEETLRDLHNRVFFYLYTKNNYKNPDGISINDQESLKKSDINFNRPTRIITHGWINSRNSRSCTLVRDAYLNNDDYNIIVIDWSKISARGYVWASSRVKMVGQYVATMLDFLEKEGLNLSTTTLIGHSLGAHVVGLAAYNAKSTVNSVIGLDPALPGFTTANSGSRISQSDANYVEIIHTNGGLLGYLRPIGHADFFPNGGMKQAGCVIDLGGACSHARAFELFAESINSKVGFHAKECDSYLQYKLGICNTRLTTIMGEHKKLLKTRGTFFLDTRSSPPYAKGQIFKP</sequence>
<dbReference type="InterPro" id="IPR013818">
    <property type="entry name" value="Lipase"/>
</dbReference>
<dbReference type="PANTHER" id="PTHR11610">
    <property type="entry name" value="LIPASE"/>
    <property type="match status" value="1"/>
</dbReference>
<dbReference type="InterPro" id="IPR029058">
    <property type="entry name" value="AB_hydrolase_fold"/>
</dbReference>
<evidence type="ECO:0000256" key="10">
    <source>
        <dbReference type="ARBA" id="ARBA00023098"/>
    </source>
</evidence>
<evidence type="ECO:0000256" key="5">
    <source>
        <dbReference type="ARBA" id="ARBA00022525"/>
    </source>
</evidence>
<dbReference type="InterPro" id="IPR000734">
    <property type="entry name" value="TAG_lipase"/>
</dbReference>
<evidence type="ECO:0000313" key="16">
    <source>
        <dbReference type="Proteomes" id="UP000694924"/>
    </source>
</evidence>
<dbReference type="Pfam" id="PF00151">
    <property type="entry name" value="Lipase"/>
    <property type="match status" value="1"/>
</dbReference>
<gene>
    <name evidence="17" type="primary">LOC107074035</name>
</gene>
<organism evidence="16 17">
    <name type="scientific">Polistes dominula</name>
    <name type="common">European paper wasp</name>
    <name type="synonym">Vespa dominula</name>
    <dbReference type="NCBI Taxonomy" id="743375"/>
    <lineage>
        <taxon>Eukaryota</taxon>
        <taxon>Metazoa</taxon>
        <taxon>Ecdysozoa</taxon>
        <taxon>Arthropoda</taxon>
        <taxon>Hexapoda</taxon>
        <taxon>Insecta</taxon>
        <taxon>Pterygota</taxon>
        <taxon>Neoptera</taxon>
        <taxon>Endopterygota</taxon>
        <taxon>Hymenoptera</taxon>
        <taxon>Apocrita</taxon>
        <taxon>Aculeata</taxon>
        <taxon>Vespoidea</taxon>
        <taxon>Vespidae</taxon>
        <taxon>Polistinae</taxon>
        <taxon>Polistini</taxon>
        <taxon>Polistes</taxon>
    </lineage>
</organism>
<keyword evidence="9" id="KW-0442">Lipid degradation</keyword>